<dbReference type="EMBL" id="RCHS01004341">
    <property type="protein sequence ID" value="RMX35759.1"/>
    <property type="molecule type" value="Genomic_DNA"/>
</dbReference>
<dbReference type="Proteomes" id="UP000275408">
    <property type="component" value="Unassembled WGS sequence"/>
</dbReference>
<evidence type="ECO:0000313" key="2">
    <source>
        <dbReference type="Proteomes" id="UP000275408"/>
    </source>
</evidence>
<evidence type="ECO:0000313" key="1">
    <source>
        <dbReference type="EMBL" id="RMX35759.1"/>
    </source>
</evidence>
<gene>
    <name evidence="1" type="ORF">pdam_00025351</name>
</gene>
<sequence>MHLLEHVRDCIRSGDYCTLDPGIDDGRWFTAKAIKARNDLKGNYKLFLVPLIPTVGWHAVPSQNIPSLFNYEQTYYYARESIQHFSREDQDNRLGYVTDTPVKNSIKNGDSGFVVVVLSVNSGAVMHASCEPCRASSLGRCSHIVGVLFLILDHIKKHGLI</sequence>
<evidence type="ECO:0008006" key="3">
    <source>
        <dbReference type="Google" id="ProtNLM"/>
    </source>
</evidence>
<dbReference type="AlphaFoldDB" id="A0A3M6T4P7"/>
<reference evidence="1 2" key="1">
    <citation type="journal article" date="2018" name="Sci. Rep.">
        <title>Comparative analysis of the Pocillopora damicornis genome highlights role of immune system in coral evolution.</title>
        <authorList>
            <person name="Cunning R."/>
            <person name="Bay R.A."/>
            <person name="Gillette P."/>
            <person name="Baker A.C."/>
            <person name="Traylor-Knowles N."/>
        </authorList>
    </citation>
    <scope>NUCLEOTIDE SEQUENCE [LARGE SCALE GENOMIC DNA]</scope>
    <source>
        <strain evidence="1">RSMAS</strain>
        <tissue evidence="1">Whole animal</tissue>
    </source>
</reference>
<accession>A0A3M6T4P7</accession>
<protein>
    <recommendedName>
        <fullName evidence="3">SWIM-type domain-containing protein</fullName>
    </recommendedName>
</protein>
<comment type="caution">
    <text evidence="1">The sequence shown here is derived from an EMBL/GenBank/DDBJ whole genome shotgun (WGS) entry which is preliminary data.</text>
</comment>
<organism evidence="1 2">
    <name type="scientific">Pocillopora damicornis</name>
    <name type="common">Cauliflower coral</name>
    <name type="synonym">Millepora damicornis</name>
    <dbReference type="NCBI Taxonomy" id="46731"/>
    <lineage>
        <taxon>Eukaryota</taxon>
        <taxon>Metazoa</taxon>
        <taxon>Cnidaria</taxon>
        <taxon>Anthozoa</taxon>
        <taxon>Hexacorallia</taxon>
        <taxon>Scleractinia</taxon>
        <taxon>Astrocoeniina</taxon>
        <taxon>Pocilloporidae</taxon>
        <taxon>Pocillopora</taxon>
    </lineage>
</organism>
<proteinExistence type="predicted"/>
<name>A0A3M6T4P7_POCDA</name>
<keyword evidence="2" id="KW-1185">Reference proteome</keyword>